<dbReference type="Proteomes" id="UP000186351">
    <property type="component" value="Chromosome"/>
</dbReference>
<evidence type="ECO:0008006" key="4">
    <source>
        <dbReference type="Google" id="ProtNLM"/>
    </source>
</evidence>
<evidence type="ECO:0000313" key="3">
    <source>
        <dbReference type="Proteomes" id="UP000186351"/>
    </source>
</evidence>
<sequence length="174" mass="20710">MKCYYWKYLIKFIIKYKHEFMDNIRNRVRQAMEWLKDNRLFNSNRVIAEKMGYNPSVVSQVITGKSKVTERFVKSLCSIYQPLSFDWIWNGNGNMIQETVPRQPEADPEPPQMDRFSYILADMAEIIKNMTAFMGPMNNRLERLEKRIDEQAKEIERLRSELSAKEKAATSRKK</sequence>
<evidence type="ECO:0000313" key="2">
    <source>
        <dbReference type="EMBL" id="ANU63393.1"/>
    </source>
</evidence>
<evidence type="ECO:0000256" key="1">
    <source>
        <dbReference type="SAM" id="Coils"/>
    </source>
</evidence>
<name>A0A1B1S9D8_9BACT</name>
<organism evidence="2 3">
    <name type="scientific">Muribaculum intestinale</name>
    <dbReference type="NCBI Taxonomy" id="1796646"/>
    <lineage>
        <taxon>Bacteria</taxon>
        <taxon>Pseudomonadati</taxon>
        <taxon>Bacteroidota</taxon>
        <taxon>Bacteroidia</taxon>
        <taxon>Bacteroidales</taxon>
        <taxon>Muribaculaceae</taxon>
        <taxon>Muribaculum</taxon>
    </lineage>
</organism>
<dbReference type="KEGG" id="pary:A4V02_06425"/>
<accession>A0A1B1S9D8</accession>
<feature type="coiled-coil region" evidence="1">
    <location>
        <begin position="134"/>
        <end position="168"/>
    </location>
</feature>
<dbReference type="EMBL" id="CP015402">
    <property type="protein sequence ID" value="ANU63393.1"/>
    <property type="molecule type" value="Genomic_DNA"/>
</dbReference>
<gene>
    <name evidence="2" type="ORF">A4V02_06425</name>
</gene>
<dbReference type="AlphaFoldDB" id="A0A1B1S9D8"/>
<reference evidence="3" key="1">
    <citation type="submission" date="2016-04" db="EMBL/GenBank/DDBJ databases">
        <title>Complete Genome Sequences of Twelve Strains of a Stable Defined Moderately Diverse Mouse Microbiota 2 (sDMDMm2).</title>
        <authorList>
            <person name="Uchimura Y."/>
            <person name="Wyss M."/>
            <person name="Brugiroux S."/>
            <person name="Limenitakis J.P."/>
            <person name="Stecher B."/>
            <person name="McCoy K.D."/>
            <person name="Macpherson A.J."/>
        </authorList>
    </citation>
    <scope>NUCLEOTIDE SEQUENCE [LARGE SCALE GENOMIC DNA]</scope>
    <source>
        <strain evidence="3">YL27</strain>
    </source>
</reference>
<keyword evidence="1" id="KW-0175">Coiled coil</keyword>
<proteinExistence type="predicted"/>
<keyword evidence="3" id="KW-1185">Reference proteome</keyword>
<protein>
    <recommendedName>
        <fullName evidence="4">XRE family transcriptional regulator</fullName>
    </recommendedName>
</protein>